<sequence>MLTVRVIPCLDVRDGQVVKGVQFQNLRAAGDPAELAAEYERQGADELALLDISATPQGKRTCVETIRRVRAALMLPLLVGGGVRSVDDAAALLEAGADKVSINTAAVERPELIDELADRFGRQCMVLAIDAAMATDDRFEVVTRSGKCRTGIDAAVWAGQAAQRGAGEILLTSWDRDGTLEGYHLGLITQVAGEVDVPIIASGGARSAEHMAEAVAAGATGLLAASIFHYRQWTASQLKDQLATMGVEVRP</sequence>
<dbReference type="InterPro" id="IPR050064">
    <property type="entry name" value="IGPS_HisA/HisF"/>
</dbReference>
<dbReference type="EMBL" id="LAZR01000003">
    <property type="protein sequence ID" value="KKO11198.1"/>
    <property type="molecule type" value="Genomic_DNA"/>
</dbReference>
<dbReference type="SUPFAM" id="SSF51366">
    <property type="entry name" value="Ribulose-phoshate binding barrel"/>
    <property type="match status" value="1"/>
</dbReference>
<dbReference type="EC" id="4.3.2.10" evidence="2"/>
<dbReference type="NCBIfam" id="TIGR00735">
    <property type="entry name" value="hisF"/>
    <property type="match status" value="1"/>
</dbReference>
<dbReference type="CDD" id="cd04731">
    <property type="entry name" value="HisF"/>
    <property type="match status" value="1"/>
</dbReference>
<comment type="caution">
    <text evidence="7">The sequence shown here is derived from an EMBL/GenBank/DDBJ whole genome shotgun (WGS) entry which is preliminary data.</text>
</comment>
<dbReference type="InterPro" id="IPR006062">
    <property type="entry name" value="His_biosynth"/>
</dbReference>
<dbReference type="HAMAP" id="MF_01013">
    <property type="entry name" value="HisF"/>
    <property type="match status" value="1"/>
</dbReference>
<accession>A0A0F9WFC8</accession>
<evidence type="ECO:0000256" key="5">
    <source>
        <dbReference type="ARBA" id="ARBA00023239"/>
    </source>
</evidence>
<dbReference type="Pfam" id="PF00977">
    <property type="entry name" value="His_biosynth"/>
    <property type="match status" value="1"/>
</dbReference>
<dbReference type="UniPathway" id="UPA00031">
    <property type="reaction ID" value="UER00010"/>
</dbReference>
<dbReference type="InterPro" id="IPR004651">
    <property type="entry name" value="HisF"/>
</dbReference>
<dbReference type="AlphaFoldDB" id="A0A0F9WFC8"/>
<reference evidence="7" key="1">
    <citation type="journal article" date="2015" name="Nature">
        <title>Complex archaea that bridge the gap between prokaryotes and eukaryotes.</title>
        <authorList>
            <person name="Spang A."/>
            <person name="Saw J.H."/>
            <person name="Jorgensen S.L."/>
            <person name="Zaremba-Niedzwiedzka K."/>
            <person name="Martijn J."/>
            <person name="Lind A.E."/>
            <person name="van Eijk R."/>
            <person name="Schleper C."/>
            <person name="Guy L."/>
            <person name="Ettema T.J."/>
        </authorList>
    </citation>
    <scope>NUCLEOTIDE SEQUENCE</scope>
</reference>
<dbReference type="InterPro" id="IPR011060">
    <property type="entry name" value="RibuloseP-bd_barrel"/>
</dbReference>
<dbReference type="GO" id="GO:0016829">
    <property type="term" value="F:lyase activity"/>
    <property type="evidence" value="ECO:0007669"/>
    <property type="project" value="UniProtKB-KW"/>
</dbReference>
<evidence type="ECO:0000256" key="6">
    <source>
        <dbReference type="ARBA" id="ARBA00047838"/>
    </source>
</evidence>
<keyword evidence="3" id="KW-0028">Amino-acid biosynthesis</keyword>
<comment type="catalytic activity">
    <reaction evidence="6">
        <text>5-[(5-phospho-1-deoxy-D-ribulos-1-ylimino)methylamino]-1-(5-phospho-beta-D-ribosyl)imidazole-4-carboxamide + L-glutamine = D-erythro-1-(imidazol-4-yl)glycerol 3-phosphate + 5-amino-1-(5-phospho-beta-D-ribosyl)imidazole-4-carboxamide + L-glutamate + H(+)</text>
        <dbReference type="Rhea" id="RHEA:24793"/>
        <dbReference type="ChEBI" id="CHEBI:15378"/>
        <dbReference type="ChEBI" id="CHEBI:29985"/>
        <dbReference type="ChEBI" id="CHEBI:58278"/>
        <dbReference type="ChEBI" id="CHEBI:58359"/>
        <dbReference type="ChEBI" id="CHEBI:58475"/>
        <dbReference type="ChEBI" id="CHEBI:58525"/>
        <dbReference type="EC" id="4.3.2.10"/>
    </reaction>
</comment>
<keyword evidence="4" id="KW-0368">Histidine biosynthesis</keyword>
<evidence type="ECO:0000256" key="1">
    <source>
        <dbReference type="ARBA" id="ARBA00005091"/>
    </source>
</evidence>
<proteinExistence type="inferred from homology"/>
<evidence type="ECO:0000313" key="7">
    <source>
        <dbReference type="EMBL" id="KKO11198.1"/>
    </source>
</evidence>
<dbReference type="Gene3D" id="3.20.20.70">
    <property type="entry name" value="Aldolase class I"/>
    <property type="match status" value="1"/>
</dbReference>
<comment type="pathway">
    <text evidence="1">Amino-acid biosynthesis; L-histidine biosynthesis; L-histidine from 5-phospho-alpha-D-ribose 1-diphosphate: step 5/9.</text>
</comment>
<name>A0A0F9WFC8_9ZZZZ</name>
<dbReference type="PANTHER" id="PTHR21235">
    <property type="entry name" value="IMIDAZOLE GLYCEROL PHOSPHATE SYNTHASE SUBUNIT HISF/H IGP SYNTHASE SUBUNIT HISF/H"/>
    <property type="match status" value="1"/>
</dbReference>
<keyword evidence="5" id="KW-0456">Lyase</keyword>
<gene>
    <name evidence="7" type="ORF">LCGC14_0016740</name>
</gene>
<evidence type="ECO:0000256" key="3">
    <source>
        <dbReference type="ARBA" id="ARBA00022605"/>
    </source>
</evidence>
<dbReference type="GO" id="GO:0000107">
    <property type="term" value="F:imidazoleglycerol-phosphate synthase activity"/>
    <property type="evidence" value="ECO:0007669"/>
    <property type="project" value="InterPro"/>
</dbReference>
<dbReference type="InterPro" id="IPR013785">
    <property type="entry name" value="Aldolase_TIM"/>
</dbReference>
<dbReference type="PANTHER" id="PTHR21235:SF2">
    <property type="entry name" value="IMIDAZOLE GLYCEROL PHOSPHATE SYNTHASE HISHF"/>
    <property type="match status" value="1"/>
</dbReference>
<evidence type="ECO:0000256" key="4">
    <source>
        <dbReference type="ARBA" id="ARBA00023102"/>
    </source>
</evidence>
<dbReference type="GO" id="GO:0000105">
    <property type="term" value="P:L-histidine biosynthetic process"/>
    <property type="evidence" value="ECO:0007669"/>
    <property type="project" value="UniProtKB-UniPathway"/>
</dbReference>
<protein>
    <recommendedName>
        <fullName evidence="2">imidazole glycerol-phosphate synthase</fullName>
        <ecNumber evidence="2">4.3.2.10</ecNumber>
    </recommendedName>
</protein>
<organism evidence="7">
    <name type="scientific">marine sediment metagenome</name>
    <dbReference type="NCBI Taxonomy" id="412755"/>
    <lineage>
        <taxon>unclassified sequences</taxon>
        <taxon>metagenomes</taxon>
        <taxon>ecological metagenomes</taxon>
    </lineage>
</organism>
<evidence type="ECO:0000256" key="2">
    <source>
        <dbReference type="ARBA" id="ARBA00012809"/>
    </source>
</evidence>